<dbReference type="Proteomes" id="UP001461498">
    <property type="component" value="Unassembled WGS sequence"/>
</dbReference>
<feature type="transmembrane region" description="Helical" evidence="1">
    <location>
        <begin position="20"/>
        <end position="43"/>
    </location>
</feature>
<keyword evidence="1" id="KW-1133">Transmembrane helix</keyword>
<dbReference type="AlphaFoldDB" id="A0AAW1CZ94"/>
<gene>
    <name evidence="2" type="ORF">O3M35_011746</name>
</gene>
<organism evidence="2 3">
    <name type="scientific">Rhynocoris fuscipes</name>
    <dbReference type="NCBI Taxonomy" id="488301"/>
    <lineage>
        <taxon>Eukaryota</taxon>
        <taxon>Metazoa</taxon>
        <taxon>Ecdysozoa</taxon>
        <taxon>Arthropoda</taxon>
        <taxon>Hexapoda</taxon>
        <taxon>Insecta</taxon>
        <taxon>Pterygota</taxon>
        <taxon>Neoptera</taxon>
        <taxon>Paraneoptera</taxon>
        <taxon>Hemiptera</taxon>
        <taxon>Heteroptera</taxon>
        <taxon>Panheteroptera</taxon>
        <taxon>Cimicomorpha</taxon>
        <taxon>Reduviidae</taxon>
        <taxon>Harpactorinae</taxon>
        <taxon>Harpactorini</taxon>
        <taxon>Rhynocoris</taxon>
    </lineage>
</organism>
<keyword evidence="1" id="KW-0472">Membrane</keyword>
<evidence type="ECO:0000256" key="1">
    <source>
        <dbReference type="SAM" id="Phobius"/>
    </source>
</evidence>
<feature type="transmembrane region" description="Helical" evidence="1">
    <location>
        <begin position="137"/>
        <end position="154"/>
    </location>
</feature>
<reference evidence="2 3" key="1">
    <citation type="submission" date="2022-12" db="EMBL/GenBank/DDBJ databases">
        <title>Chromosome-level genome assembly of true bugs.</title>
        <authorList>
            <person name="Ma L."/>
            <person name="Li H."/>
        </authorList>
    </citation>
    <scope>NUCLEOTIDE SEQUENCE [LARGE SCALE GENOMIC DNA]</scope>
    <source>
        <strain evidence="2">Lab_2022b</strain>
    </source>
</reference>
<feature type="transmembrane region" description="Helical" evidence="1">
    <location>
        <begin position="63"/>
        <end position="85"/>
    </location>
</feature>
<evidence type="ECO:0000313" key="2">
    <source>
        <dbReference type="EMBL" id="KAK9503108.1"/>
    </source>
</evidence>
<evidence type="ECO:0000313" key="3">
    <source>
        <dbReference type="Proteomes" id="UP001461498"/>
    </source>
</evidence>
<keyword evidence="3" id="KW-1185">Reference proteome</keyword>
<proteinExistence type="predicted"/>
<name>A0AAW1CZ94_9HEMI</name>
<protein>
    <submittedName>
        <fullName evidence="2">Uncharacterized protein</fullName>
    </submittedName>
</protein>
<feature type="transmembrane region" description="Helical" evidence="1">
    <location>
        <begin position="97"/>
        <end position="117"/>
    </location>
</feature>
<keyword evidence="1" id="KW-0812">Transmembrane</keyword>
<comment type="caution">
    <text evidence="2">The sequence shown here is derived from an EMBL/GenBank/DDBJ whole genome shotgun (WGS) entry which is preliminary data.</text>
</comment>
<dbReference type="EMBL" id="JAPXFL010000008">
    <property type="protein sequence ID" value="KAK9503108.1"/>
    <property type="molecule type" value="Genomic_DNA"/>
</dbReference>
<sequence length="179" mass="20902">MVNVKVPEVNKFCFCIPLEIGAKIFAFLHLIIGGLILAFLYYIEIRFYATHPARHEFEGTDYILQLAEIGGTLQIVFGFYLLIGLYERSPAFLLSWIMYEMTSVIIGIYIVILELGFGFNHKWRYPLLTLRSTLEEVAFIVAYSFFCLMIYGVYKKYSRERDEKGGEVKWSRRDPNSVY</sequence>
<accession>A0AAW1CZ94</accession>